<gene>
    <name evidence="1" type="ORF">US86_C0004G0016</name>
</gene>
<organism evidence="1 2">
    <name type="scientific">Candidatus Daviesbacteria bacterium GW2011_GWA2_38_24</name>
    <dbReference type="NCBI Taxonomy" id="1618422"/>
    <lineage>
        <taxon>Bacteria</taxon>
        <taxon>Candidatus Daviesiibacteriota</taxon>
    </lineage>
</organism>
<comment type="caution">
    <text evidence="1">The sequence shown here is derived from an EMBL/GenBank/DDBJ whole genome shotgun (WGS) entry which is preliminary data.</text>
</comment>
<evidence type="ECO:0000313" key="2">
    <source>
        <dbReference type="Proteomes" id="UP000034235"/>
    </source>
</evidence>
<evidence type="ECO:0000313" key="1">
    <source>
        <dbReference type="EMBL" id="KKQ66698.1"/>
    </source>
</evidence>
<reference evidence="1 2" key="1">
    <citation type="journal article" date="2015" name="Nature">
        <title>rRNA introns, odd ribosomes, and small enigmatic genomes across a large radiation of phyla.</title>
        <authorList>
            <person name="Brown C.T."/>
            <person name="Hug L.A."/>
            <person name="Thomas B.C."/>
            <person name="Sharon I."/>
            <person name="Castelle C.J."/>
            <person name="Singh A."/>
            <person name="Wilkins M.J."/>
            <person name="Williams K.H."/>
            <person name="Banfield J.F."/>
        </authorList>
    </citation>
    <scope>NUCLEOTIDE SEQUENCE [LARGE SCALE GENOMIC DNA]</scope>
</reference>
<dbReference type="Proteomes" id="UP000034235">
    <property type="component" value="Unassembled WGS sequence"/>
</dbReference>
<protein>
    <recommendedName>
        <fullName evidence="3">Phage-Barnase-EndoU-ColicinE5/D-RelE like nuclease 3 domain-containing protein</fullName>
    </recommendedName>
</protein>
<proteinExistence type="predicted"/>
<sequence length="138" mass="16467">MTKFKDELKKIFNRNKEIICPAFPNEKIVFNAKGINHLIYKGGRSRREMSRIETNIRLLPSAIKVLKLMPLAQEETYYIREGIKYQFWTFEAVIDNRRIKVIIRQAGKGKKHFWSVIPAWRKDRYGILNAKNRDLEKE</sequence>
<accession>A0A0G0JG94</accession>
<name>A0A0G0JG94_9BACT</name>
<evidence type="ECO:0008006" key="3">
    <source>
        <dbReference type="Google" id="ProtNLM"/>
    </source>
</evidence>
<dbReference type="AlphaFoldDB" id="A0A0G0JG94"/>
<dbReference type="EMBL" id="LBUP01000004">
    <property type="protein sequence ID" value="KKQ66698.1"/>
    <property type="molecule type" value="Genomic_DNA"/>
</dbReference>